<feature type="compositionally biased region" description="Basic residues" evidence="1">
    <location>
        <begin position="39"/>
        <end position="57"/>
    </location>
</feature>
<dbReference type="Proteomes" id="UP001272137">
    <property type="component" value="Unassembled WGS sequence"/>
</dbReference>
<dbReference type="EMBL" id="QXCT01000002">
    <property type="protein sequence ID" value="MDW9254267.1"/>
    <property type="molecule type" value="Genomic_DNA"/>
</dbReference>
<proteinExistence type="predicted"/>
<organism evidence="2 3">
    <name type="scientific">Burkholderia thailandensis</name>
    <dbReference type="NCBI Taxonomy" id="57975"/>
    <lineage>
        <taxon>Bacteria</taxon>
        <taxon>Pseudomonadati</taxon>
        <taxon>Pseudomonadota</taxon>
        <taxon>Betaproteobacteria</taxon>
        <taxon>Burkholderiales</taxon>
        <taxon>Burkholderiaceae</taxon>
        <taxon>Burkholderia</taxon>
        <taxon>pseudomallei group</taxon>
    </lineage>
</organism>
<dbReference type="AlphaFoldDB" id="A0AAW9CZM5"/>
<protein>
    <submittedName>
        <fullName evidence="2">Uncharacterized protein</fullName>
    </submittedName>
</protein>
<evidence type="ECO:0000256" key="1">
    <source>
        <dbReference type="SAM" id="MobiDB-lite"/>
    </source>
</evidence>
<name>A0AAW9CZM5_BURTH</name>
<evidence type="ECO:0000313" key="2">
    <source>
        <dbReference type="EMBL" id="MDW9254267.1"/>
    </source>
</evidence>
<feature type="region of interest" description="Disordered" evidence="1">
    <location>
        <begin position="1"/>
        <end position="57"/>
    </location>
</feature>
<reference evidence="2" key="1">
    <citation type="submission" date="2018-08" db="EMBL/GenBank/DDBJ databases">
        <title>Identification of Burkholderia cepacia strains that express a Burkholderia pseudomallei-like capsular polysaccharide.</title>
        <authorList>
            <person name="Burtnick M.N."/>
            <person name="Vongsouvath M."/>
            <person name="Newton P."/>
            <person name="Wuthiekanun V."/>
            <person name="Limmathurotsakul D."/>
            <person name="Brett P.J."/>
            <person name="Chantratita N."/>
            <person name="Dance D.A."/>
        </authorList>
    </citation>
    <scope>NUCLEOTIDE SEQUENCE</scope>
    <source>
        <strain evidence="2">SBXCC001</strain>
    </source>
</reference>
<comment type="caution">
    <text evidence="2">The sequence shown here is derived from an EMBL/GenBank/DDBJ whole genome shotgun (WGS) entry which is preliminary data.</text>
</comment>
<evidence type="ECO:0000313" key="3">
    <source>
        <dbReference type="Proteomes" id="UP001272137"/>
    </source>
</evidence>
<sequence length="57" mass="6404">MPGSHAGMPVTAHGGARFDTRETSTTRPDPTTTRTHAPHDKRCRHPTLSRRSPRRRC</sequence>
<accession>A0AAW9CZM5</accession>
<feature type="compositionally biased region" description="Low complexity" evidence="1">
    <location>
        <begin position="25"/>
        <end position="35"/>
    </location>
</feature>
<gene>
    <name evidence="2" type="ORF">C7S16_0745</name>
</gene>